<dbReference type="GO" id="GO:0046872">
    <property type="term" value="F:metal ion binding"/>
    <property type="evidence" value="ECO:0007669"/>
    <property type="project" value="UniProtKB-KW"/>
</dbReference>
<accession>A0A316TVR1</accession>
<dbReference type="EMBL" id="QGGB01000003">
    <property type="protein sequence ID" value="PWN07439.1"/>
    <property type="molecule type" value="Genomic_DNA"/>
</dbReference>
<dbReference type="InterPro" id="IPR011907">
    <property type="entry name" value="RNase_III"/>
</dbReference>
<keyword evidence="8 15" id="KW-0819">tRNA processing</keyword>
<comment type="similarity">
    <text evidence="3">Belongs to the ribonuclease III family.</text>
</comment>
<dbReference type="GO" id="GO:0006397">
    <property type="term" value="P:mRNA processing"/>
    <property type="evidence" value="ECO:0007669"/>
    <property type="project" value="UniProtKB-UniRule"/>
</dbReference>
<evidence type="ECO:0000256" key="7">
    <source>
        <dbReference type="ARBA" id="ARBA00022664"/>
    </source>
</evidence>
<keyword evidence="5 15" id="KW-0963">Cytoplasm</keyword>
<comment type="caution">
    <text evidence="18">The sequence shown here is derived from an EMBL/GenBank/DDBJ whole genome shotgun (WGS) entry which is preliminary data.</text>
</comment>
<name>A0A316TVR1_9BACT</name>
<dbReference type="InterPro" id="IPR000999">
    <property type="entry name" value="RNase_III_dom"/>
</dbReference>
<evidence type="ECO:0000313" key="19">
    <source>
        <dbReference type="Proteomes" id="UP000245533"/>
    </source>
</evidence>
<dbReference type="CDD" id="cd10845">
    <property type="entry name" value="DSRM_RNAse_III_family"/>
    <property type="match status" value="1"/>
</dbReference>
<evidence type="ECO:0000259" key="17">
    <source>
        <dbReference type="PROSITE" id="PS50142"/>
    </source>
</evidence>
<comment type="function">
    <text evidence="15">Digests double-stranded RNA. Involved in the processing of primary rRNA transcript to yield the immediate precursors to the large and small rRNAs (23S and 16S). Processes some mRNAs, and tRNAs when they are encoded in the rRNA operon. Processes pre-crRNA and tracrRNA of type II CRISPR loci if present in the organism.</text>
</comment>
<keyword evidence="15" id="KW-0699">rRNA-binding</keyword>
<dbReference type="PROSITE" id="PS50137">
    <property type="entry name" value="DS_RBD"/>
    <property type="match status" value="1"/>
</dbReference>
<dbReference type="GO" id="GO:0042802">
    <property type="term" value="F:identical protein binding"/>
    <property type="evidence" value="ECO:0007669"/>
    <property type="project" value="UniProtKB-ARBA"/>
</dbReference>
<dbReference type="GO" id="GO:0004525">
    <property type="term" value="F:ribonuclease III activity"/>
    <property type="evidence" value="ECO:0007669"/>
    <property type="project" value="UniProtKB-UniRule"/>
</dbReference>
<evidence type="ECO:0000256" key="12">
    <source>
        <dbReference type="ARBA" id="ARBA00022801"/>
    </source>
</evidence>
<evidence type="ECO:0000256" key="13">
    <source>
        <dbReference type="ARBA" id="ARBA00022842"/>
    </source>
</evidence>
<keyword evidence="12 15" id="KW-0378">Hydrolase</keyword>
<evidence type="ECO:0000256" key="8">
    <source>
        <dbReference type="ARBA" id="ARBA00022694"/>
    </source>
</evidence>
<organism evidence="18 19">
    <name type="scientific">Rhodohalobacter mucosus</name>
    <dbReference type="NCBI Taxonomy" id="2079485"/>
    <lineage>
        <taxon>Bacteria</taxon>
        <taxon>Pseudomonadati</taxon>
        <taxon>Balneolota</taxon>
        <taxon>Balneolia</taxon>
        <taxon>Balneolales</taxon>
        <taxon>Balneolaceae</taxon>
        <taxon>Rhodohalobacter</taxon>
    </lineage>
</organism>
<dbReference type="GO" id="GO:0010468">
    <property type="term" value="P:regulation of gene expression"/>
    <property type="evidence" value="ECO:0007669"/>
    <property type="project" value="TreeGrafter"/>
</dbReference>
<keyword evidence="6 15" id="KW-0698">rRNA processing</keyword>
<evidence type="ECO:0000256" key="5">
    <source>
        <dbReference type="ARBA" id="ARBA00022490"/>
    </source>
</evidence>
<dbReference type="CDD" id="cd00593">
    <property type="entry name" value="RIBOc"/>
    <property type="match status" value="1"/>
</dbReference>
<gene>
    <name evidence="15 18" type="primary">rnc</name>
    <name evidence="18" type="ORF">DDZ15_04020</name>
</gene>
<dbReference type="GO" id="GO:0019843">
    <property type="term" value="F:rRNA binding"/>
    <property type="evidence" value="ECO:0007669"/>
    <property type="project" value="UniProtKB-KW"/>
</dbReference>
<dbReference type="SUPFAM" id="SSF69065">
    <property type="entry name" value="RNase III domain-like"/>
    <property type="match status" value="1"/>
</dbReference>
<evidence type="ECO:0000256" key="3">
    <source>
        <dbReference type="ARBA" id="ARBA00010183"/>
    </source>
</evidence>
<keyword evidence="13 15" id="KW-0460">Magnesium</keyword>
<dbReference type="GO" id="GO:0008033">
    <property type="term" value="P:tRNA processing"/>
    <property type="evidence" value="ECO:0007669"/>
    <property type="project" value="UniProtKB-KW"/>
</dbReference>
<dbReference type="SMART" id="SM00535">
    <property type="entry name" value="RIBOc"/>
    <property type="match status" value="1"/>
</dbReference>
<dbReference type="FunFam" id="1.10.1520.10:FF:000001">
    <property type="entry name" value="Ribonuclease 3"/>
    <property type="match status" value="1"/>
</dbReference>
<dbReference type="AlphaFoldDB" id="A0A316TVR1"/>
<dbReference type="EC" id="3.1.26.3" evidence="15"/>
<keyword evidence="11 15" id="KW-0255">Endonuclease</keyword>
<evidence type="ECO:0000256" key="1">
    <source>
        <dbReference type="ARBA" id="ARBA00000109"/>
    </source>
</evidence>
<dbReference type="NCBIfam" id="TIGR02191">
    <property type="entry name" value="RNaseIII"/>
    <property type="match status" value="1"/>
</dbReference>
<feature type="binding site" evidence="15">
    <location>
        <position position="142"/>
    </location>
    <ligand>
        <name>Mg(2+)</name>
        <dbReference type="ChEBI" id="CHEBI:18420"/>
    </ligand>
</feature>
<dbReference type="InterPro" id="IPR014720">
    <property type="entry name" value="dsRBD_dom"/>
</dbReference>
<evidence type="ECO:0000256" key="11">
    <source>
        <dbReference type="ARBA" id="ARBA00022759"/>
    </source>
</evidence>
<keyword evidence="9 15" id="KW-0540">Nuclease</keyword>
<proteinExistence type="inferred from homology"/>
<dbReference type="Gene3D" id="3.30.160.20">
    <property type="match status" value="1"/>
</dbReference>
<feature type="active site" evidence="15">
    <location>
        <position position="73"/>
    </location>
</feature>
<evidence type="ECO:0000259" key="16">
    <source>
        <dbReference type="PROSITE" id="PS50137"/>
    </source>
</evidence>
<dbReference type="Gene3D" id="1.10.1520.10">
    <property type="entry name" value="Ribonuclease III domain"/>
    <property type="match status" value="1"/>
</dbReference>
<keyword evidence="10 15" id="KW-0479">Metal-binding</keyword>
<comment type="subunit">
    <text evidence="4 15">Homodimer.</text>
</comment>
<protein>
    <recommendedName>
        <fullName evidence="15">Ribonuclease 3</fullName>
        <ecNumber evidence="15">3.1.26.3</ecNumber>
    </recommendedName>
    <alternativeName>
        <fullName evidence="15">Ribonuclease III</fullName>
        <shortName evidence="15">RNase III</shortName>
    </alternativeName>
</protein>
<evidence type="ECO:0000256" key="4">
    <source>
        <dbReference type="ARBA" id="ARBA00011738"/>
    </source>
</evidence>
<dbReference type="Proteomes" id="UP000245533">
    <property type="component" value="Unassembled WGS sequence"/>
</dbReference>
<feature type="binding site" evidence="15">
    <location>
        <position position="145"/>
    </location>
    <ligand>
        <name>Mg(2+)</name>
        <dbReference type="ChEBI" id="CHEBI:18420"/>
    </ligand>
</feature>
<evidence type="ECO:0000256" key="2">
    <source>
        <dbReference type="ARBA" id="ARBA00004496"/>
    </source>
</evidence>
<feature type="binding site" evidence="15">
    <location>
        <position position="69"/>
    </location>
    <ligand>
        <name>Mg(2+)</name>
        <dbReference type="ChEBI" id="CHEBI:18420"/>
    </ligand>
</feature>
<dbReference type="RefSeq" id="WP_109645137.1">
    <property type="nucleotide sequence ID" value="NZ_QGGB01000003.1"/>
</dbReference>
<dbReference type="Pfam" id="PF14622">
    <property type="entry name" value="Ribonucleas_3_3"/>
    <property type="match status" value="1"/>
</dbReference>
<evidence type="ECO:0000256" key="9">
    <source>
        <dbReference type="ARBA" id="ARBA00022722"/>
    </source>
</evidence>
<dbReference type="HAMAP" id="MF_00104">
    <property type="entry name" value="RNase_III"/>
    <property type="match status" value="1"/>
</dbReference>
<dbReference type="GO" id="GO:0005737">
    <property type="term" value="C:cytoplasm"/>
    <property type="evidence" value="ECO:0007669"/>
    <property type="project" value="UniProtKB-SubCell"/>
</dbReference>
<feature type="domain" description="DRBM" evidence="16">
    <location>
        <begin position="183"/>
        <end position="252"/>
    </location>
</feature>
<dbReference type="PANTHER" id="PTHR11207">
    <property type="entry name" value="RIBONUCLEASE III"/>
    <property type="match status" value="1"/>
</dbReference>
<keyword evidence="7 15" id="KW-0507">mRNA processing</keyword>
<dbReference type="SMART" id="SM00358">
    <property type="entry name" value="DSRM"/>
    <property type="match status" value="1"/>
</dbReference>
<dbReference type="Pfam" id="PF00035">
    <property type="entry name" value="dsrm"/>
    <property type="match status" value="1"/>
</dbReference>
<evidence type="ECO:0000256" key="10">
    <source>
        <dbReference type="ARBA" id="ARBA00022723"/>
    </source>
</evidence>
<feature type="active site" evidence="15">
    <location>
        <position position="145"/>
    </location>
</feature>
<dbReference type="GO" id="GO:0003725">
    <property type="term" value="F:double-stranded RNA binding"/>
    <property type="evidence" value="ECO:0007669"/>
    <property type="project" value="TreeGrafter"/>
</dbReference>
<evidence type="ECO:0000256" key="15">
    <source>
        <dbReference type="HAMAP-Rule" id="MF_00104"/>
    </source>
</evidence>
<dbReference type="SUPFAM" id="SSF54768">
    <property type="entry name" value="dsRNA-binding domain-like"/>
    <property type="match status" value="1"/>
</dbReference>
<dbReference type="InterPro" id="IPR036389">
    <property type="entry name" value="RNase_III_sf"/>
</dbReference>
<sequence length="254" mass="28806">MIGRLREWFRKHPAPEPDKPAVERLTLLRKNLGISIPDEDLHFFTKALRHRSIVDKSGYESHETYERLEFLGDAVLDLIVTEILFEKYPTENEGFLTKMRAKIVKGDTLHKLALSLELNKALEIGDRASGQGVELSKSVLADVYEAIIAAIYVSQGYEKTFLFVEQNLNSYLDLKKIETKVDNFKSVLMEYTQAEKMPLPEYRVISEEGPGHNKTFSVAVFVNNRKAGEGEGKSKKQAEQLAARDALAKLDLPH</sequence>
<evidence type="ECO:0000256" key="6">
    <source>
        <dbReference type="ARBA" id="ARBA00022552"/>
    </source>
</evidence>
<comment type="cofactor">
    <cofactor evidence="15">
        <name>Mg(2+)</name>
        <dbReference type="ChEBI" id="CHEBI:18420"/>
    </cofactor>
</comment>
<evidence type="ECO:0000313" key="18">
    <source>
        <dbReference type="EMBL" id="PWN07439.1"/>
    </source>
</evidence>
<dbReference type="OrthoDB" id="9805026at2"/>
<dbReference type="PANTHER" id="PTHR11207:SF0">
    <property type="entry name" value="RIBONUCLEASE 3"/>
    <property type="match status" value="1"/>
</dbReference>
<dbReference type="GO" id="GO:0006364">
    <property type="term" value="P:rRNA processing"/>
    <property type="evidence" value="ECO:0007669"/>
    <property type="project" value="UniProtKB-UniRule"/>
</dbReference>
<keyword evidence="14 15" id="KW-0694">RNA-binding</keyword>
<dbReference type="PROSITE" id="PS50142">
    <property type="entry name" value="RNASE_3_2"/>
    <property type="match status" value="1"/>
</dbReference>
<dbReference type="FunFam" id="3.30.160.20:FF:000003">
    <property type="entry name" value="Ribonuclease 3"/>
    <property type="match status" value="1"/>
</dbReference>
<reference evidence="18 19" key="1">
    <citation type="submission" date="2018-05" db="EMBL/GenBank/DDBJ databases">
        <title>Rhodohalobacter halophilus gen. nov., sp. nov., a moderately halophilic member of the family Balneolaceae.</title>
        <authorList>
            <person name="Liu Z.-W."/>
        </authorList>
    </citation>
    <scope>NUCLEOTIDE SEQUENCE [LARGE SCALE GENOMIC DNA]</scope>
    <source>
        <strain evidence="18 19">8A47</strain>
    </source>
</reference>
<keyword evidence="19" id="KW-1185">Reference proteome</keyword>
<dbReference type="PROSITE" id="PS00517">
    <property type="entry name" value="RNASE_3_1"/>
    <property type="match status" value="1"/>
</dbReference>
<feature type="domain" description="RNase III" evidence="17">
    <location>
        <begin position="25"/>
        <end position="156"/>
    </location>
</feature>
<comment type="subcellular location">
    <subcellularLocation>
        <location evidence="2 15">Cytoplasm</location>
    </subcellularLocation>
</comment>
<comment type="catalytic activity">
    <reaction evidence="1 15">
        <text>Endonucleolytic cleavage to 5'-phosphomonoester.</text>
        <dbReference type="EC" id="3.1.26.3"/>
    </reaction>
</comment>
<evidence type="ECO:0000256" key="14">
    <source>
        <dbReference type="ARBA" id="ARBA00022884"/>
    </source>
</evidence>